<sequence length="282" mass="32384">MINFVPFFVILCIEVYIMKITALVENISHTDLKPIHGLSLFIETKHHNILFDLGPDSTLFENAEKLNIDLRMIDVVFISHGHYDHGGALKRFLDINNTAKIYVQRKAFEKHYNKISLFKISVGIDQHLENHPQVILVDGDLKIDDELTLFVVSNISKCRSIENDHLYTKEGKDNFLHEQNLIINENTTALIMGCGHAGLINILEKAKEVNPHICVGGYHLAYPATKKQINYPLLDQIILELENYPNIEFYTCHCTGIKSYEYLASKLDCMHYLSCGETYRFD</sequence>
<keyword evidence="3" id="KW-1185">Reference proteome</keyword>
<dbReference type="EMBL" id="FUWY01000001">
    <property type="protein sequence ID" value="SJZ45344.1"/>
    <property type="molecule type" value="Genomic_DNA"/>
</dbReference>
<feature type="domain" description="Metallo-beta-lactamase" evidence="1">
    <location>
        <begin position="36"/>
        <end position="196"/>
    </location>
</feature>
<dbReference type="InterPro" id="IPR052926">
    <property type="entry name" value="Metallo-beta-lactamase_dom"/>
</dbReference>
<dbReference type="GO" id="GO:0016740">
    <property type="term" value="F:transferase activity"/>
    <property type="evidence" value="ECO:0007669"/>
    <property type="project" value="TreeGrafter"/>
</dbReference>
<evidence type="ECO:0000313" key="3">
    <source>
        <dbReference type="Proteomes" id="UP000243297"/>
    </source>
</evidence>
<evidence type="ECO:0000259" key="1">
    <source>
        <dbReference type="SMART" id="SM00849"/>
    </source>
</evidence>
<accession>A0A1T4KSC1</accession>
<proteinExistence type="predicted"/>
<dbReference type="PANTHER" id="PTHR13754:SF13">
    <property type="entry name" value="METALLO-BETA-LACTAMASE SUPERFAMILY PROTEIN (AFU_ORTHOLOGUE AFUA_3G07630)"/>
    <property type="match status" value="1"/>
</dbReference>
<dbReference type="AlphaFoldDB" id="A0A1T4KSC1"/>
<dbReference type="Proteomes" id="UP000243297">
    <property type="component" value="Unassembled WGS sequence"/>
</dbReference>
<dbReference type="InterPro" id="IPR036866">
    <property type="entry name" value="RibonucZ/Hydroxyglut_hydro"/>
</dbReference>
<reference evidence="3" key="1">
    <citation type="submission" date="2017-02" db="EMBL/GenBank/DDBJ databases">
        <authorList>
            <person name="Varghese N."/>
            <person name="Submissions S."/>
        </authorList>
    </citation>
    <scope>NUCLEOTIDE SEQUENCE [LARGE SCALE GENOMIC DNA]</scope>
    <source>
        <strain evidence="3">ATCC 25662</strain>
    </source>
</reference>
<evidence type="ECO:0000313" key="2">
    <source>
        <dbReference type="EMBL" id="SJZ45344.1"/>
    </source>
</evidence>
<dbReference type="InterPro" id="IPR001279">
    <property type="entry name" value="Metallo-B-lactamas"/>
</dbReference>
<dbReference type="SUPFAM" id="SSF56281">
    <property type="entry name" value="Metallo-hydrolase/oxidoreductase"/>
    <property type="match status" value="1"/>
</dbReference>
<dbReference type="Gene3D" id="3.60.15.10">
    <property type="entry name" value="Ribonuclease Z/Hydroxyacylglutathione hydrolase-like"/>
    <property type="match status" value="1"/>
</dbReference>
<protein>
    <submittedName>
        <fullName evidence="2">7,8-dihydropterin-6-yl-methyl-4-(Beta-D-ribofuranosyl)aminobenzene 5'-phosphate synthase</fullName>
    </submittedName>
</protein>
<organism evidence="2 3">
    <name type="scientific">Anaerorhabdus furcosa</name>
    <dbReference type="NCBI Taxonomy" id="118967"/>
    <lineage>
        <taxon>Bacteria</taxon>
        <taxon>Bacillati</taxon>
        <taxon>Bacillota</taxon>
        <taxon>Erysipelotrichia</taxon>
        <taxon>Erysipelotrichales</taxon>
        <taxon>Erysipelotrichaceae</taxon>
        <taxon>Anaerorhabdus</taxon>
    </lineage>
</organism>
<dbReference type="PANTHER" id="PTHR13754">
    <property type="entry name" value="METALLO-BETA-LACTAMASE SUPERFAMILY PROTEIN"/>
    <property type="match status" value="1"/>
</dbReference>
<gene>
    <name evidence="2" type="ORF">SAMN02745191_0682</name>
</gene>
<dbReference type="CDD" id="cd07713">
    <property type="entry name" value="DHPS-like_MBL-fold"/>
    <property type="match status" value="1"/>
</dbReference>
<dbReference type="SMART" id="SM00849">
    <property type="entry name" value="Lactamase_B"/>
    <property type="match status" value="1"/>
</dbReference>
<dbReference type="STRING" id="118967.SAMN02745191_0682"/>
<dbReference type="Pfam" id="PF00753">
    <property type="entry name" value="Lactamase_B"/>
    <property type="match status" value="1"/>
</dbReference>
<name>A0A1T4KSC1_9FIRM</name>
<dbReference type="InterPro" id="IPR041712">
    <property type="entry name" value="DHPS-like_MBL-fold"/>
</dbReference>